<organism evidence="2 3">
    <name type="scientific">Polyangium mundeleinium</name>
    <dbReference type="NCBI Taxonomy" id="2995306"/>
    <lineage>
        <taxon>Bacteria</taxon>
        <taxon>Pseudomonadati</taxon>
        <taxon>Myxococcota</taxon>
        <taxon>Polyangia</taxon>
        <taxon>Polyangiales</taxon>
        <taxon>Polyangiaceae</taxon>
        <taxon>Polyangium</taxon>
    </lineage>
</organism>
<comment type="caution">
    <text evidence="2">The sequence shown here is derived from an EMBL/GenBank/DDBJ whole genome shotgun (WGS) entry which is preliminary data.</text>
</comment>
<sequence>MLDPNLVTHALSGPGMDATTAAVDDTLRLAQGGELRAAAERASLSIEDGATDARLIAAFLLGVFAERGPVALPDILATARFALEGGFRALRPFQRKARVADSAWTLLFRGIRASIDFHETKRDATWKTWAATIPRDLTSKTVAEAEALTKAITAVIESPQSVRELSALRARSESVFQRVPPPPPPPAELTPAEPELIEEQAVDEPEENAPSDPEPVFESEKLHPSAPPARTIEVSAALEQFIRKLEAFELLVSRGDMGKAAIVAQDVRRVVDRFDPRVYLPALLAPHFRLLSASIGDIAPHWEAEGGPAWQALEQLYQVDLDAFVGT</sequence>
<evidence type="ECO:0000256" key="1">
    <source>
        <dbReference type="SAM" id="MobiDB-lite"/>
    </source>
</evidence>
<feature type="region of interest" description="Disordered" evidence="1">
    <location>
        <begin position="201"/>
        <end position="226"/>
    </location>
</feature>
<dbReference type="RefSeq" id="WP_271924154.1">
    <property type="nucleotide sequence ID" value="NZ_JAQNDO010000001.1"/>
</dbReference>
<name>A0ABT5EXA0_9BACT</name>
<proteinExistence type="predicted"/>
<dbReference type="NCBIfam" id="NF041244">
    <property type="entry name" value="IglI_fam"/>
    <property type="match status" value="1"/>
</dbReference>
<gene>
    <name evidence="2" type="ORF">POL67_32200</name>
</gene>
<keyword evidence="3" id="KW-1185">Reference proteome</keyword>
<dbReference type="Proteomes" id="UP001221411">
    <property type="component" value="Unassembled WGS sequence"/>
</dbReference>
<protein>
    <submittedName>
        <fullName evidence="2">Type VI secretion system protein IglI family protein</fullName>
    </submittedName>
</protein>
<reference evidence="2 3" key="1">
    <citation type="submission" date="2022-11" db="EMBL/GenBank/DDBJ databases">
        <title>Minimal conservation of predation-associated metabolite biosynthetic gene clusters underscores biosynthetic potential of Myxococcota including descriptions for ten novel species: Archangium lansinium sp. nov., Myxococcus landrumus sp. nov., Nannocystis bai.</title>
        <authorList>
            <person name="Ahearne A."/>
            <person name="Stevens C."/>
            <person name="Dowd S."/>
        </authorList>
    </citation>
    <scope>NUCLEOTIDE SEQUENCE [LARGE SCALE GENOMIC DNA]</scope>
    <source>
        <strain evidence="2 3">RJM3</strain>
    </source>
</reference>
<dbReference type="EMBL" id="JAQNDO010000001">
    <property type="protein sequence ID" value="MDC0746034.1"/>
    <property type="molecule type" value="Genomic_DNA"/>
</dbReference>
<evidence type="ECO:0000313" key="2">
    <source>
        <dbReference type="EMBL" id="MDC0746034.1"/>
    </source>
</evidence>
<evidence type="ECO:0000313" key="3">
    <source>
        <dbReference type="Proteomes" id="UP001221411"/>
    </source>
</evidence>
<accession>A0ABT5EXA0</accession>